<evidence type="ECO:0000313" key="3">
    <source>
        <dbReference type="Proteomes" id="UP000321258"/>
    </source>
</evidence>
<feature type="compositionally biased region" description="Pro residues" evidence="1">
    <location>
        <begin position="32"/>
        <end position="42"/>
    </location>
</feature>
<accession>A0A512IS20</accession>
<sequence length="65" mass="6865">MKPYILKVLARRAEVLRAARGTDLAAAAPTPSASPRPMPLAPDPADTSDAALIFALSDPKRVRPT</sequence>
<name>A0A512IS20_9HYPH</name>
<evidence type="ECO:0000256" key="1">
    <source>
        <dbReference type="SAM" id="MobiDB-lite"/>
    </source>
</evidence>
<dbReference type="Proteomes" id="UP000321258">
    <property type="component" value="Unassembled WGS sequence"/>
</dbReference>
<feature type="region of interest" description="Disordered" evidence="1">
    <location>
        <begin position="23"/>
        <end position="44"/>
    </location>
</feature>
<comment type="caution">
    <text evidence="2">The sequence shown here is derived from an EMBL/GenBank/DDBJ whole genome shotgun (WGS) entry which is preliminary data.</text>
</comment>
<organism evidence="2 3">
    <name type="scientific">Methylobacterium haplocladii</name>
    <dbReference type="NCBI Taxonomy" id="1176176"/>
    <lineage>
        <taxon>Bacteria</taxon>
        <taxon>Pseudomonadati</taxon>
        <taxon>Pseudomonadota</taxon>
        <taxon>Alphaproteobacteria</taxon>
        <taxon>Hyphomicrobiales</taxon>
        <taxon>Methylobacteriaceae</taxon>
        <taxon>Methylobacterium</taxon>
    </lineage>
</organism>
<evidence type="ECO:0000313" key="2">
    <source>
        <dbReference type="EMBL" id="GEP00507.1"/>
    </source>
</evidence>
<gene>
    <name evidence="2" type="ORF">MHA02_28940</name>
</gene>
<dbReference type="RefSeq" id="WP_147079859.1">
    <property type="nucleotide sequence ID" value="NZ_BJZT01000032.1"/>
</dbReference>
<proteinExistence type="predicted"/>
<keyword evidence="3" id="KW-1185">Reference proteome</keyword>
<protein>
    <submittedName>
        <fullName evidence="2">Uncharacterized protein</fullName>
    </submittedName>
</protein>
<reference evidence="2 3" key="1">
    <citation type="submission" date="2019-07" db="EMBL/GenBank/DDBJ databases">
        <title>Whole genome shotgun sequence of Methylobacterium haplocladii NBRC 107714.</title>
        <authorList>
            <person name="Hosoyama A."/>
            <person name="Uohara A."/>
            <person name="Ohji S."/>
            <person name="Ichikawa N."/>
        </authorList>
    </citation>
    <scope>NUCLEOTIDE SEQUENCE [LARGE SCALE GENOMIC DNA]</scope>
    <source>
        <strain evidence="2 3">NBRC 107714</strain>
    </source>
</reference>
<dbReference type="AlphaFoldDB" id="A0A512IS20"/>
<dbReference type="EMBL" id="BJZT01000032">
    <property type="protein sequence ID" value="GEP00507.1"/>
    <property type="molecule type" value="Genomic_DNA"/>
</dbReference>